<evidence type="ECO:0000313" key="7">
    <source>
        <dbReference type="Proteomes" id="UP000245119"/>
    </source>
</evidence>
<evidence type="ECO:0000256" key="1">
    <source>
        <dbReference type="ARBA" id="ARBA00022723"/>
    </source>
</evidence>
<proteinExistence type="predicted"/>
<dbReference type="OrthoDB" id="26525at2759"/>
<feature type="chain" id="PRO_5015575571" description="EF-hand domain-containing protein" evidence="4">
    <location>
        <begin position="17"/>
        <end position="707"/>
    </location>
</feature>
<organism evidence="6 7">
    <name type="scientific">Pomacea canaliculata</name>
    <name type="common">Golden apple snail</name>
    <dbReference type="NCBI Taxonomy" id="400727"/>
    <lineage>
        <taxon>Eukaryota</taxon>
        <taxon>Metazoa</taxon>
        <taxon>Spiralia</taxon>
        <taxon>Lophotrochozoa</taxon>
        <taxon>Mollusca</taxon>
        <taxon>Gastropoda</taxon>
        <taxon>Caenogastropoda</taxon>
        <taxon>Architaenioglossa</taxon>
        <taxon>Ampullarioidea</taxon>
        <taxon>Ampullariidae</taxon>
        <taxon>Pomacea</taxon>
    </lineage>
</organism>
<dbReference type="InterPro" id="IPR039647">
    <property type="entry name" value="EF_hand_pair_protein_CML-like"/>
</dbReference>
<dbReference type="Pfam" id="PF13202">
    <property type="entry name" value="EF-hand_5"/>
    <property type="match status" value="3"/>
</dbReference>
<reference evidence="6 7" key="1">
    <citation type="submission" date="2018-04" db="EMBL/GenBank/DDBJ databases">
        <title>The genome of golden apple snail Pomacea canaliculata provides insight into stress tolerance and invasive adaptation.</title>
        <authorList>
            <person name="Liu C."/>
            <person name="Liu B."/>
            <person name="Ren Y."/>
            <person name="Zhang Y."/>
            <person name="Wang H."/>
            <person name="Li S."/>
            <person name="Jiang F."/>
            <person name="Yin L."/>
            <person name="Zhang G."/>
            <person name="Qian W."/>
            <person name="Fan W."/>
        </authorList>
    </citation>
    <scope>NUCLEOTIDE SEQUENCE [LARGE SCALE GENOMIC DNA]</scope>
    <source>
        <strain evidence="6">SZHN2017</strain>
        <tissue evidence="6">Muscle</tissue>
    </source>
</reference>
<feature type="domain" description="EF-hand" evidence="5">
    <location>
        <begin position="545"/>
        <end position="580"/>
    </location>
</feature>
<dbReference type="EMBL" id="PZQS01000004">
    <property type="protein sequence ID" value="PVD32853.1"/>
    <property type="molecule type" value="Genomic_DNA"/>
</dbReference>
<evidence type="ECO:0000256" key="4">
    <source>
        <dbReference type="SAM" id="SignalP"/>
    </source>
</evidence>
<name>A0A2T7PHF0_POMCA</name>
<evidence type="ECO:0000256" key="2">
    <source>
        <dbReference type="ARBA" id="ARBA00022737"/>
    </source>
</evidence>
<gene>
    <name evidence="6" type="ORF">C0Q70_08300</name>
</gene>
<dbReference type="PROSITE" id="PS50222">
    <property type="entry name" value="EF_HAND_2"/>
    <property type="match status" value="4"/>
</dbReference>
<dbReference type="PANTHER" id="PTHR10891">
    <property type="entry name" value="EF-HAND CALCIUM-BINDING DOMAIN CONTAINING PROTEIN"/>
    <property type="match status" value="1"/>
</dbReference>
<dbReference type="AlphaFoldDB" id="A0A2T7PHF0"/>
<dbReference type="SUPFAM" id="SSF47473">
    <property type="entry name" value="EF-hand"/>
    <property type="match status" value="4"/>
</dbReference>
<sequence>MLSYLAFLGVLCVASAQLHHTCHSNAQQLREEEVIALVADLLDRNNDGIITAVQTPEAQLIVMNSTQLLTLAAQYGIVIDKEHFVQKWHQRFGDSVQFARATFEAYDDNKDDKLSVLEIENIRLHALARADNGDNILNEQELKNYLKFVIHIVDRNNNNIITAGELVVGIGEILQYHFHTPTTQLVDMTAIELIAVAAEYDIIIDREHFVQMWHERFGDALPFVRATFDAYDENKDGKLSVLEIENIRLHALDKAGTTALAQLHSTCHTNAQELKEEEVVALVADIVDRNQDNVITTAEVVIGFGDILGYQFSMAESLMLSFSTQQLLALAAQVGILIDREHFVQKWTERFGDSAAFARATFDAYDENKDGQLSALELEHILKHVYHVSDNGDGILTAREFREYLLYVSDIVDRNEDNIITTAEVVVGFADILGYQYNGDGIISAREFREYLLFLHNECHTNAQLLREEEVVALVADLLDRNQDNIITVGEVVVGFGEILNYQFQTSEALILQMNLQQLVALAAQYDLSIDKEHFVQKWHERFGDGLGFVRATFDAYDENKDGKLSILEIENIVKHALATSGKSEFCLVFCPPSSIKVEEYNNGDGLLRASELRAYLLFVADIIDRNQDNIITVGEIVVGFGEILDYRFQTSEALIEHMTLEQLIALAAQYGIIIDKEHFVQKWHERSTRTANLMVKKRCLLVYRQI</sequence>
<dbReference type="GO" id="GO:0005509">
    <property type="term" value="F:calcium ion binding"/>
    <property type="evidence" value="ECO:0007669"/>
    <property type="project" value="InterPro"/>
</dbReference>
<dbReference type="InterPro" id="IPR002048">
    <property type="entry name" value="EF_hand_dom"/>
</dbReference>
<keyword evidence="2" id="KW-0677">Repeat</keyword>
<comment type="caution">
    <text evidence="6">The sequence shown here is derived from an EMBL/GenBank/DDBJ whole genome shotgun (WGS) entry which is preliminary data.</text>
</comment>
<feature type="domain" description="EF-hand" evidence="5">
    <location>
        <begin position="141"/>
        <end position="176"/>
    </location>
</feature>
<keyword evidence="3" id="KW-0106">Calcium</keyword>
<evidence type="ECO:0000313" key="6">
    <source>
        <dbReference type="EMBL" id="PVD32853.1"/>
    </source>
</evidence>
<feature type="domain" description="EF-hand" evidence="5">
    <location>
        <begin position="353"/>
        <end position="388"/>
    </location>
</feature>
<protein>
    <recommendedName>
        <fullName evidence="5">EF-hand domain-containing protein</fullName>
    </recommendedName>
</protein>
<feature type="domain" description="EF-hand" evidence="5">
    <location>
        <begin position="219"/>
        <end position="254"/>
    </location>
</feature>
<feature type="signal peptide" evidence="4">
    <location>
        <begin position="1"/>
        <end position="16"/>
    </location>
</feature>
<evidence type="ECO:0000259" key="5">
    <source>
        <dbReference type="PROSITE" id="PS50222"/>
    </source>
</evidence>
<dbReference type="PROSITE" id="PS00018">
    <property type="entry name" value="EF_HAND_1"/>
    <property type="match status" value="9"/>
</dbReference>
<accession>A0A2T7PHF0</accession>
<evidence type="ECO:0000256" key="3">
    <source>
        <dbReference type="ARBA" id="ARBA00022837"/>
    </source>
</evidence>
<dbReference type="SMART" id="SM00054">
    <property type="entry name" value="EFh"/>
    <property type="match status" value="7"/>
</dbReference>
<keyword evidence="7" id="KW-1185">Reference proteome</keyword>
<keyword evidence="4" id="KW-0732">Signal</keyword>
<dbReference type="Proteomes" id="UP000245119">
    <property type="component" value="Linkage Group LG4"/>
</dbReference>
<dbReference type="Gene3D" id="1.10.238.10">
    <property type="entry name" value="EF-hand"/>
    <property type="match status" value="4"/>
</dbReference>
<dbReference type="InterPro" id="IPR011992">
    <property type="entry name" value="EF-hand-dom_pair"/>
</dbReference>
<dbReference type="InterPro" id="IPR018247">
    <property type="entry name" value="EF_Hand_1_Ca_BS"/>
</dbReference>
<keyword evidence="1" id="KW-0479">Metal-binding</keyword>